<keyword evidence="7" id="KW-1185">Reference proteome</keyword>
<keyword evidence="1" id="KW-0479">Metal-binding</keyword>
<feature type="domain" description="CXXC-type" evidence="6">
    <location>
        <begin position="194"/>
        <end position="240"/>
    </location>
</feature>
<evidence type="ECO:0000256" key="4">
    <source>
        <dbReference type="PROSITE-ProRule" id="PRU00509"/>
    </source>
</evidence>
<name>A0A9J2Q197_ASCLU</name>
<evidence type="ECO:0000313" key="7">
    <source>
        <dbReference type="Proteomes" id="UP000036681"/>
    </source>
</evidence>
<evidence type="ECO:0000313" key="8">
    <source>
        <dbReference type="WBParaSite" id="ALUE_0001536401-mRNA-1"/>
    </source>
</evidence>
<feature type="domain" description="CXXC-type" evidence="6">
    <location>
        <begin position="66"/>
        <end position="113"/>
    </location>
</feature>
<protein>
    <submittedName>
        <fullName evidence="8">CXXC-type domain-containing protein</fullName>
    </submittedName>
</protein>
<evidence type="ECO:0000256" key="2">
    <source>
        <dbReference type="ARBA" id="ARBA00022771"/>
    </source>
</evidence>
<evidence type="ECO:0000256" key="1">
    <source>
        <dbReference type="ARBA" id="ARBA00022723"/>
    </source>
</evidence>
<organism evidence="7 8">
    <name type="scientific">Ascaris lumbricoides</name>
    <name type="common">Giant roundworm</name>
    <dbReference type="NCBI Taxonomy" id="6252"/>
    <lineage>
        <taxon>Eukaryota</taxon>
        <taxon>Metazoa</taxon>
        <taxon>Ecdysozoa</taxon>
        <taxon>Nematoda</taxon>
        <taxon>Chromadorea</taxon>
        <taxon>Rhabditida</taxon>
        <taxon>Spirurina</taxon>
        <taxon>Ascaridomorpha</taxon>
        <taxon>Ascaridoidea</taxon>
        <taxon>Ascarididae</taxon>
        <taxon>Ascaris</taxon>
    </lineage>
</organism>
<dbReference type="InterPro" id="IPR002857">
    <property type="entry name" value="Znf_CXXC"/>
</dbReference>
<evidence type="ECO:0000259" key="6">
    <source>
        <dbReference type="PROSITE" id="PS51058"/>
    </source>
</evidence>
<feature type="domain" description="CXXC-type" evidence="6">
    <location>
        <begin position="126"/>
        <end position="172"/>
    </location>
</feature>
<keyword evidence="3" id="KW-0862">Zinc</keyword>
<evidence type="ECO:0000256" key="3">
    <source>
        <dbReference type="ARBA" id="ARBA00022833"/>
    </source>
</evidence>
<dbReference type="GO" id="GO:0008270">
    <property type="term" value="F:zinc ion binding"/>
    <property type="evidence" value="ECO:0007669"/>
    <property type="project" value="UniProtKB-KW"/>
</dbReference>
<keyword evidence="2 4" id="KW-0863">Zinc-finger</keyword>
<dbReference type="PROSITE" id="PS51058">
    <property type="entry name" value="ZF_CXXC"/>
    <property type="match status" value="3"/>
</dbReference>
<dbReference type="GO" id="GO:0003677">
    <property type="term" value="F:DNA binding"/>
    <property type="evidence" value="ECO:0007669"/>
    <property type="project" value="InterPro"/>
</dbReference>
<feature type="compositionally biased region" description="Low complexity" evidence="5">
    <location>
        <begin position="38"/>
        <end position="48"/>
    </location>
</feature>
<feature type="region of interest" description="Disordered" evidence="5">
    <location>
        <begin position="25"/>
        <end position="64"/>
    </location>
</feature>
<proteinExistence type="predicted"/>
<dbReference type="AlphaFoldDB" id="A0A9J2Q197"/>
<evidence type="ECO:0000256" key="5">
    <source>
        <dbReference type="SAM" id="MobiDB-lite"/>
    </source>
</evidence>
<accession>A0A9J2Q197</accession>
<dbReference type="Pfam" id="PF02008">
    <property type="entry name" value="zf-CXXC"/>
    <property type="match status" value="1"/>
</dbReference>
<dbReference type="WBParaSite" id="ALUE_0001536401-mRNA-1">
    <property type="protein sequence ID" value="ALUE_0001536401-mRNA-1"/>
    <property type="gene ID" value="ALUE_0001536401"/>
</dbReference>
<sequence length="259" mass="28513">MSTLMSMGPMLVVDNQNGGPMYHGPHHINPGPPPPNGGPMLTTLGPTHNSISQAAPSSGQPALMTSSMNRSQRCGVCRGCQCKPCGQCTYCQDSPQFGGPGVKKQSCIERRCLRVLENRLQRDAPTFKARVGCNQCEDCRMPDCQICLVCLDKRFFDNRYMTGAMCAKKRCNNATSIELPAAQNAELRQRDAPTFKARVGCNQCEDCRMPDCQICLVCLDKRFFDNRYMTGAMCAKKRCNNATSIELPAAQNAELRQLA</sequence>
<reference evidence="8" key="1">
    <citation type="submission" date="2023-03" db="UniProtKB">
        <authorList>
            <consortium name="WormBaseParasite"/>
        </authorList>
    </citation>
    <scope>IDENTIFICATION</scope>
</reference>
<dbReference type="Proteomes" id="UP000036681">
    <property type="component" value="Unplaced"/>
</dbReference>
<feature type="compositionally biased region" description="Polar residues" evidence="5">
    <location>
        <begin position="49"/>
        <end position="64"/>
    </location>
</feature>